<proteinExistence type="predicted"/>
<protein>
    <submittedName>
        <fullName evidence="1">Uncharacterized protein</fullName>
    </submittedName>
</protein>
<comment type="caution">
    <text evidence="1">The sequence shown here is derived from an EMBL/GenBank/DDBJ whole genome shotgun (WGS) entry which is preliminary data.</text>
</comment>
<dbReference type="EMBL" id="JAOPJF010000010">
    <property type="protein sequence ID" value="KAK1147816.1"/>
    <property type="molecule type" value="Genomic_DNA"/>
</dbReference>
<organism evidence="1 2">
    <name type="scientific">Aspergillus melleus</name>
    <dbReference type="NCBI Taxonomy" id="138277"/>
    <lineage>
        <taxon>Eukaryota</taxon>
        <taxon>Fungi</taxon>
        <taxon>Dikarya</taxon>
        <taxon>Ascomycota</taxon>
        <taxon>Pezizomycotina</taxon>
        <taxon>Eurotiomycetes</taxon>
        <taxon>Eurotiomycetidae</taxon>
        <taxon>Eurotiales</taxon>
        <taxon>Aspergillaceae</taxon>
        <taxon>Aspergillus</taxon>
        <taxon>Aspergillus subgen. Circumdati</taxon>
    </lineage>
</organism>
<evidence type="ECO:0000313" key="1">
    <source>
        <dbReference type="EMBL" id="KAK1147816.1"/>
    </source>
</evidence>
<keyword evidence="2" id="KW-1185">Reference proteome</keyword>
<evidence type="ECO:0000313" key="2">
    <source>
        <dbReference type="Proteomes" id="UP001177260"/>
    </source>
</evidence>
<name>A0ACC3BB87_9EURO</name>
<sequence length="502" mass="56312">MRIGRGCRICRLDPPFRFKTVRHVYHKSQGTASRFELDWDSAQPWVEVPRSLTFVHESAEESADGASDAPESQDDEHPPLENAPERPSDVFSGPPVFLPPATMGSPVENAVVDHPVASTASLPEEHHATPSAISPHGIASMISPLPSTSAWTSATSPTSPSTPRSTSSVSMNSREAFLLRLFIHKIAPWADICDLRSHFTTEVPRRALQFPMVLKAVLALSARLDAIMSDASDWEASEYHGQCLELLIDALAQPEETYDDNLLITVVILRIYEELERENDENCHFLGSNRLLNTMTKSASSGGLAEAVSWQFLRQAIYASIVQYQPIQLDLGNYERSAVFQRRDDAAYANVIIFLCARIIQLYSRGPGSLVDEGEWHRLSESVEDWYRTRPISWQPLQYKDANKAENRPFPELWMMSPSAVVGLQYYHTCCILLASADRHWETVSNFGIARQRRIEESTIASHIIQVIGLSMSNETVENAYFMACHLLVRFAPGISHKAYER</sequence>
<accession>A0ACC3BB87</accession>
<dbReference type="Proteomes" id="UP001177260">
    <property type="component" value="Unassembled WGS sequence"/>
</dbReference>
<gene>
    <name evidence="1" type="ORF">N8T08_000329</name>
</gene>
<reference evidence="1 2" key="1">
    <citation type="journal article" date="2023" name="ACS Omega">
        <title>Identification of the Neoaspergillic Acid Biosynthesis Gene Cluster by Establishing an In Vitro CRISPR-Ribonucleoprotein Genetic System in Aspergillus melleus.</title>
        <authorList>
            <person name="Yuan B."/>
            <person name="Grau M.F."/>
            <person name="Murata R.M."/>
            <person name="Torok T."/>
            <person name="Venkateswaran K."/>
            <person name="Stajich J.E."/>
            <person name="Wang C.C.C."/>
        </authorList>
    </citation>
    <scope>NUCLEOTIDE SEQUENCE [LARGE SCALE GENOMIC DNA]</scope>
    <source>
        <strain evidence="1 2">IMV 1140</strain>
    </source>
</reference>